<dbReference type="AlphaFoldDB" id="A0A928KTR9"/>
<dbReference type="Gene3D" id="3.30.565.40">
    <property type="entry name" value="Fervidobacterium nodosum Rt17-B1 like"/>
    <property type="match status" value="1"/>
</dbReference>
<keyword evidence="2" id="KW-0732">Signal</keyword>
<proteinExistence type="predicted"/>
<reference evidence="3" key="1">
    <citation type="submission" date="2019-04" db="EMBL/GenBank/DDBJ databases">
        <title>Evolution of Biomass-Degrading Anaerobic Consortia Revealed by Metagenomics.</title>
        <authorList>
            <person name="Peng X."/>
        </authorList>
    </citation>
    <scope>NUCLEOTIDE SEQUENCE</scope>
    <source>
        <strain evidence="3">SIG551</strain>
    </source>
</reference>
<name>A0A928KTR9_9FIRM</name>
<evidence type="ECO:0000313" key="3">
    <source>
        <dbReference type="EMBL" id="MBE6834503.1"/>
    </source>
</evidence>
<evidence type="ECO:0000256" key="2">
    <source>
        <dbReference type="SAM" id="SignalP"/>
    </source>
</evidence>
<dbReference type="EMBL" id="SVNY01000007">
    <property type="protein sequence ID" value="MBE6834503.1"/>
    <property type="molecule type" value="Genomic_DNA"/>
</dbReference>
<feature type="chain" id="PRO_5039283352" evidence="2">
    <location>
        <begin position="22"/>
        <end position="281"/>
    </location>
</feature>
<dbReference type="Proteomes" id="UP000754750">
    <property type="component" value="Unassembled WGS sequence"/>
</dbReference>
<feature type="region of interest" description="Disordered" evidence="1">
    <location>
        <begin position="24"/>
        <end position="62"/>
    </location>
</feature>
<feature type="signal peptide" evidence="2">
    <location>
        <begin position="1"/>
        <end position="21"/>
    </location>
</feature>
<evidence type="ECO:0000256" key="1">
    <source>
        <dbReference type="SAM" id="MobiDB-lite"/>
    </source>
</evidence>
<organism evidence="3 4">
    <name type="scientific">Faecalispora sporosphaeroides</name>
    <dbReference type="NCBI Taxonomy" id="1549"/>
    <lineage>
        <taxon>Bacteria</taxon>
        <taxon>Bacillati</taxon>
        <taxon>Bacillota</taxon>
        <taxon>Clostridia</taxon>
        <taxon>Eubacteriales</taxon>
        <taxon>Oscillospiraceae</taxon>
        <taxon>Faecalispora</taxon>
    </lineage>
</organism>
<protein>
    <submittedName>
        <fullName evidence="3">DUF3298 and DUF4163 domain-containing protein</fullName>
    </submittedName>
</protein>
<gene>
    <name evidence="3" type="ORF">E7512_13170</name>
</gene>
<sequence length="281" mass="30581">MKRLVVACAAALLFLLPTGCAERGGQSAAPSSSEEALAPESSQPELSAPESSEPESSDQVSTAAVRRELYQFQNNGKNYTVAYPVFLGMKHSEALNAAVKEAALRDVEENGYAEERDASGKQVIQVTIRTDYELTRQSGDFVSVLFTISFGRSDAAHPGKHTRAVNFDLRSGKVLAASDLLKDEEDLYEVIWEAVRDNAPAEIANALPSEIIAQNKAETSVYMTPDGIGFSLPVPYALGDVYQIVVPYFEMKPYLKVEANPEGYAPYQPPEDDLENAVVSH</sequence>
<feature type="compositionally biased region" description="Low complexity" evidence="1">
    <location>
        <begin position="26"/>
        <end position="51"/>
    </location>
</feature>
<dbReference type="RefSeq" id="WP_326840895.1">
    <property type="nucleotide sequence ID" value="NZ_JBKWRC010000003.1"/>
</dbReference>
<comment type="caution">
    <text evidence="3">The sequence shown here is derived from an EMBL/GenBank/DDBJ whole genome shotgun (WGS) entry which is preliminary data.</text>
</comment>
<accession>A0A928KTR9</accession>
<evidence type="ECO:0000313" key="4">
    <source>
        <dbReference type="Proteomes" id="UP000754750"/>
    </source>
</evidence>